<keyword evidence="4 8" id="KW-1133">Transmembrane helix</keyword>
<evidence type="ECO:0000313" key="10">
    <source>
        <dbReference type="EMBL" id="KAL1243433.1"/>
    </source>
</evidence>
<feature type="compositionally biased region" description="Low complexity" evidence="7">
    <location>
        <begin position="503"/>
        <end position="514"/>
    </location>
</feature>
<evidence type="ECO:0000256" key="6">
    <source>
        <dbReference type="ARBA" id="ARBA00023180"/>
    </source>
</evidence>
<evidence type="ECO:0000259" key="9">
    <source>
        <dbReference type="PROSITE" id="PS50156"/>
    </source>
</evidence>
<evidence type="ECO:0000256" key="1">
    <source>
        <dbReference type="ARBA" id="ARBA00004141"/>
    </source>
</evidence>
<evidence type="ECO:0000256" key="5">
    <source>
        <dbReference type="ARBA" id="ARBA00023136"/>
    </source>
</evidence>
<reference evidence="10 11" key="1">
    <citation type="submission" date="2024-07" db="EMBL/GenBank/DDBJ databases">
        <title>Enhanced genomic and transcriptomic resources for Trichinella pseudospiralis and T. spiralis underpin the discovery of pronounced molecular differences between stages and species.</title>
        <authorList>
            <person name="Pasi K.K."/>
            <person name="La Rosa G."/>
            <person name="Gomez-Morales M.A."/>
            <person name="Tosini F."/>
            <person name="Sumanam S."/>
            <person name="Young N.D."/>
            <person name="Chang B.C."/>
            <person name="Robin G.B."/>
        </authorList>
    </citation>
    <scope>NUCLEOTIDE SEQUENCE [LARGE SCALE GENOMIC DNA]</scope>
    <source>
        <strain evidence="10">ISS534</strain>
    </source>
</reference>
<gene>
    <name evidence="10" type="ORF">TSPI_03558</name>
</gene>
<keyword evidence="5 8" id="KW-0472">Membrane</keyword>
<dbReference type="Pfam" id="PF02460">
    <property type="entry name" value="Patched"/>
    <property type="match status" value="1"/>
</dbReference>
<dbReference type="EMBL" id="JBEUSY010000170">
    <property type="protein sequence ID" value="KAL1243433.1"/>
    <property type="molecule type" value="Genomic_DNA"/>
</dbReference>
<keyword evidence="3 8" id="KW-0812">Transmembrane</keyword>
<evidence type="ECO:0000256" key="4">
    <source>
        <dbReference type="ARBA" id="ARBA00022989"/>
    </source>
</evidence>
<feature type="domain" description="SSD" evidence="9">
    <location>
        <begin position="286"/>
        <end position="451"/>
    </location>
</feature>
<proteinExistence type="inferred from homology"/>
<dbReference type="PANTHER" id="PTHR10796">
    <property type="entry name" value="PATCHED-RELATED"/>
    <property type="match status" value="1"/>
</dbReference>
<keyword evidence="6" id="KW-0325">Glycoprotein</keyword>
<feature type="region of interest" description="Disordered" evidence="7">
    <location>
        <begin position="919"/>
        <end position="944"/>
    </location>
</feature>
<dbReference type="PANTHER" id="PTHR10796:SF92">
    <property type="entry name" value="PATCHED-RELATED, ISOFORM A"/>
    <property type="match status" value="1"/>
</dbReference>
<comment type="caution">
    <text evidence="10">The sequence shown here is derived from an EMBL/GenBank/DDBJ whole genome shotgun (WGS) entry which is preliminary data.</text>
</comment>
<dbReference type="SUPFAM" id="SSF82866">
    <property type="entry name" value="Multidrug efflux transporter AcrB transmembrane domain"/>
    <property type="match status" value="2"/>
</dbReference>
<sequence>MLCPALGSQRLLHFDLIHNAMSRTFCSYAKVVCKQPWLFIIVPIVTTVLFSVGILLRWPITDAFYLYTPMKARSAYEKAVFQQTWPVKDGYYIPGREVENLRQCQIIVTATDDGSVLRPDITDALLHLNKYIINDIQIEDNGERFTYRTLCIDSYGQCFENQHVEMIKRMIEEPEVFGRLTFPKAKIAHHEMYLGQTLGGVVTLNGNGEVSGRSDVVSEAKAWMLIYQLRYEDPLDRYLSGRWERELERKLTAERLVNASVLIDVAISHSQTLDVELSKNGQNLAPRVTACFVVLITFATVCTISLLKKDNGCYVIDWNRSAPWLAVAGVFSAGMGVSTAVGLLSLLKVHFCEVVAVMPFLVISVRLDNTFLMLSAMSHTQPSIAAESRIPDAMAEAAVSITITVLTDVISFAVGYLTDFPAVQLFCLYTCVAMMISFLYQLTFLLGLMVLHARNEEKGKHALLPCFNTVSIKQLNENDWLRKLFCVGSSTLTNHGRPGFDANDNNNNNNNNNNGVISTNSQSQHAWKTGSRISSWFMDSYAPFLTNNFSKVFVTLLYVAYLAVAVYGCTQVREGLEPVNLLVENSYATKFYRKLQEYFWRYGTVVQFSFNNPGDVSDPSNRFEIVELVKRFAESEHGTGVEGLDFWLLEFDRFLPLYSRIYMDELSREQFFDHLAVFFQLYPSNRYMSDVHWTAINDTIVQIDAFRFTMAIRDFHTAGQQMQTLDQLRAIADQYPQYNISCYQLLWPFIDQYEQVLPNVFQELYSGMLCMVVIALLFIPNPLGTLWVTVAMASIDVGVIGYMTLWGLSIDCITMITLIMSIGFSVDFSAHIAYSYAINDGNRSKDRIRIALGNLGWPIVQGGLSTVLGVVVLADVQSYMFVAFCKTVLLIILIGVMHGIFFLPVFISVADLRLGGSKTAEPNSDNGTTSPTAQPDQSGSTRQPSQFRNLFDKLFSFKLPLQISTKGSVEKQQTNGYA</sequence>
<evidence type="ECO:0000256" key="2">
    <source>
        <dbReference type="ARBA" id="ARBA00005585"/>
    </source>
</evidence>
<dbReference type="PROSITE" id="PS50156">
    <property type="entry name" value="SSD"/>
    <property type="match status" value="1"/>
</dbReference>
<feature type="transmembrane region" description="Helical" evidence="8">
    <location>
        <begin position="813"/>
        <end position="834"/>
    </location>
</feature>
<name>A0ABR3KS59_TRISP</name>
<organism evidence="10 11">
    <name type="scientific">Trichinella spiralis</name>
    <name type="common">Trichina worm</name>
    <dbReference type="NCBI Taxonomy" id="6334"/>
    <lineage>
        <taxon>Eukaryota</taxon>
        <taxon>Metazoa</taxon>
        <taxon>Ecdysozoa</taxon>
        <taxon>Nematoda</taxon>
        <taxon>Enoplea</taxon>
        <taxon>Dorylaimia</taxon>
        <taxon>Trichinellida</taxon>
        <taxon>Trichinellidae</taxon>
        <taxon>Trichinella</taxon>
    </lineage>
</organism>
<protein>
    <submittedName>
        <fullName evidence="10">Patched domain-containing protein</fullName>
    </submittedName>
</protein>
<evidence type="ECO:0000313" key="11">
    <source>
        <dbReference type="Proteomes" id="UP001558632"/>
    </source>
</evidence>
<feature type="transmembrane region" description="Helical" evidence="8">
    <location>
        <begin position="288"/>
        <end position="307"/>
    </location>
</feature>
<feature type="transmembrane region" description="Helical" evidence="8">
    <location>
        <begin position="760"/>
        <end position="779"/>
    </location>
</feature>
<feature type="transmembrane region" description="Helical" evidence="8">
    <location>
        <begin position="880"/>
        <end position="907"/>
    </location>
</feature>
<keyword evidence="11" id="KW-1185">Reference proteome</keyword>
<feature type="region of interest" description="Disordered" evidence="7">
    <location>
        <begin position="497"/>
        <end position="522"/>
    </location>
</feature>
<dbReference type="Proteomes" id="UP001558632">
    <property type="component" value="Unassembled WGS sequence"/>
</dbReference>
<dbReference type="InterPro" id="IPR051697">
    <property type="entry name" value="Patched_domain-protein"/>
</dbReference>
<dbReference type="InterPro" id="IPR003392">
    <property type="entry name" value="PTHD_SSD"/>
</dbReference>
<feature type="compositionally biased region" description="Polar residues" evidence="7">
    <location>
        <begin position="920"/>
        <end position="944"/>
    </location>
</feature>
<feature type="transmembrane region" description="Helical" evidence="8">
    <location>
        <begin position="354"/>
        <end position="377"/>
    </location>
</feature>
<evidence type="ECO:0000256" key="3">
    <source>
        <dbReference type="ARBA" id="ARBA00022692"/>
    </source>
</evidence>
<feature type="transmembrane region" description="Helical" evidence="8">
    <location>
        <begin position="855"/>
        <end position="874"/>
    </location>
</feature>
<dbReference type="InterPro" id="IPR000731">
    <property type="entry name" value="SSD"/>
</dbReference>
<comment type="subcellular location">
    <subcellularLocation>
        <location evidence="1">Membrane</location>
        <topology evidence="1">Multi-pass membrane protein</topology>
    </subcellularLocation>
</comment>
<feature type="transmembrane region" description="Helical" evidence="8">
    <location>
        <begin position="37"/>
        <end position="56"/>
    </location>
</feature>
<comment type="similarity">
    <text evidence="2">Belongs to the patched family.</text>
</comment>
<accession>A0ABR3KS59</accession>
<feature type="transmembrane region" description="Helical" evidence="8">
    <location>
        <begin position="425"/>
        <end position="451"/>
    </location>
</feature>
<feature type="transmembrane region" description="Helical" evidence="8">
    <location>
        <begin position="397"/>
        <end position="418"/>
    </location>
</feature>
<evidence type="ECO:0000256" key="8">
    <source>
        <dbReference type="SAM" id="Phobius"/>
    </source>
</evidence>
<feature type="transmembrane region" description="Helical" evidence="8">
    <location>
        <begin position="786"/>
        <end position="807"/>
    </location>
</feature>
<dbReference type="Gene3D" id="1.20.1640.10">
    <property type="entry name" value="Multidrug efflux transporter AcrB transmembrane domain"/>
    <property type="match status" value="2"/>
</dbReference>
<evidence type="ECO:0000256" key="7">
    <source>
        <dbReference type="SAM" id="MobiDB-lite"/>
    </source>
</evidence>
<feature type="transmembrane region" description="Helical" evidence="8">
    <location>
        <begin position="322"/>
        <end position="347"/>
    </location>
</feature>